<evidence type="ECO:0000313" key="2">
    <source>
        <dbReference type="EMBL" id="GAA4449080.1"/>
    </source>
</evidence>
<dbReference type="PROSITE" id="PS51257">
    <property type="entry name" value="PROKAR_LIPOPROTEIN"/>
    <property type="match status" value="1"/>
</dbReference>
<reference evidence="3" key="1">
    <citation type="journal article" date="2019" name="Int. J. Syst. Evol. Microbiol.">
        <title>The Global Catalogue of Microorganisms (GCM) 10K type strain sequencing project: providing services to taxonomists for standard genome sequencing and annotation.</title>
        <authorList>
            <consortium name="The Broad Institute Genomics Platform"/>
            <consortium name="The Broad Institute Genome Sequencing Center for Infectious Disease"/>
            <person name="Wu L."/>
            <person name="Ma J."/>
        </authorList>
    </citation>
    <scope>NUCLEOTIDE SEQUENCE [LARGE SCALE GENOMIC DNA]</scope>
    <source>
        <strain evidence="3">JCM 31921</strain>
    </source>
</reference>
<accession>A0ABP8MDZ3</accession>
<name>A0ABP8MDZ3_9BACT</name>
<keyword evidence="1" id="KW-0812">Transmembrane</keyword>
<gene>
    <name evidence="2" type="ORF">GCM10023092_02620</name>
</gene>
<evidence type="ECO:0000313" key="3">
    <source>
        <dbReference type="Proteomes" id="UP001501410"/>
    </source>
</evidence>
<sequence length="56" mass="5882">MKKHIIFLNVLLLAALAGFSSCEVIGGIFKTGVWVGVLIVVVLIVIVAALFGRSGK</sequence>
<comment type="caution">
    <text evidence="2">The sequence shown here is derived from an EMBL/GenBank/DDBJ whole genome shotgun (WGS) entry which is preliminary data.</text>
</comment>
<proteinExistence type="predicted"/>
<keyword evidence="1" id="KW-0472">Membrane</keyword>
<organism evidence="2 3">
    <name type="scientific">Rurimicrobium arvi</name>
    <dbReference type="NCBI Taxonomy" id="2049916"/>
    <lineage>
        <taxon>Bacteria</taxon>
        <taxon>Pseudomonadati</taxon>
        <taxon>Bacteroidota</taxon>
        <taxon>Chitinophagia</taxon>
        <taxon>Chitinophagales</taxon>
        <taxon>Chitinophagaceae</taxon>
        <taxon>Rurimicrobium</taxon>
    </lineage>
</organism>
<evidence type="ECO:0008006" key="4">
    <source>
        <dbReference type="Google" id="ProtNLM"/>
    </source>
</evidence>
<protein>
    <recommendedName>
        <fullName evidence="4">Phosphatidate cytidylyltransferase</fullName>
    </recommendedName>
</protein>
<dbReference type="RefSeq" id="WP_344821887.1">
    <property type="nucleotide sequence ID" value="NZ_BAABEZ010000001.1"/>
</dbReference>
<feature type="transmembrane region" description="Helical" evidence="1">
    <location>
        <begin position="32"/>
        <end position="52"/>
    </location>
</feature>
<dbReference type="EMBL" id="BAABEZ010000001">
    <property type="protein sequence ID" value="GAA4449080.1"/>
    <property type="molecule type" value="Genomic_DNA"/>
</dbReference>
<keyword evidence="1" id="KW-1133">Transmembrane helix</keyword>
<evidence type="ECO:0000256" key="1">
    <source>
        <dbReference type="SAM" id="Phobius"/>
    </source>
</evidence>
<keyword evidence="3" id="KW-1185">Reference proteome</keyword>
<dbReference type="Proteomes" id="UP001501410">
    <property type="component" value="Unassembled WGS sequence"/>
</dbReference>